<dbReference type="Pfam" id="PF05193">
    <property type="entry name" value="Peptidase_M16_C"/>
    <property type="match status" value="1"/>
</dbReference>
<dbReference type="GO" id="GO:0046872">
    <property type="term" value="F:metal ion binding"/>
    <property type="evidence" value="ECO:0007669"/>
    <property type="project" value="InterPro"/>
</dbReference>
<keyword evidence="1" id="KW-0732">Signal</keyword>
<dbReference type="InterPro" id="IPR007863">
    <property type="entry name" value="Peptidase_M16_C"/>
</dbReference>
<dbReference type="EMBL" id="DF820466">
    <property type="protein sequence ID" value="GAK57925.1"/>
    <property type="molecule type" value="Genomic_DNA"/>
</dbReference>
<organism evidence="4">
    <name type="scientific">Vecturithrix granuli</name>
    <dbReference type="NCBI Taxonomy" id="1499967"/>
    <lineage>
        <taxon>Bacteria</taxon>
        <taxon>Candidatus Moduliflexota</taxon>
        <taxon>Candidatus Vecturitrichia</taxon>
        <taxon>Candidatus Vecturitrichales</taxon>
        <taxon>Candidatus Vecturitrichaceae</taxon>
        <taxon>Candidatus Vecturithrix</taxon>
    </lineage>
</organism>
<feature type="chain" id="PRO_5001755395" evidence="1">
    <location>
        <begin position="25"/>
        <end position="474"/>
    </location>
</feature>
<dbReference type="STRING" id="1499967.U27_04897"/>
<accession>A0A081C020</accession>
<dbReference type="Pfam" id="PF00675">
    <property type="entry name" value="Peptidase_M16"/>
    <property type="match status" value="1"/>
</dbReference>
<evidence type="ECO:0000313" key="5">
    <source>
        <dbReference type="Proteomes" id="UP000030661"/>
    </source>
</evidence>
<dbReference type="Proteomes" id="UP000030661">
    <property type="component" value="Unassembled WGS sequence"/>
</dbReference>
<dbReference type="InterPro" id="IPR050361">
    <property type="entry name" value="MPP/UQCRC_Complex"/>
</dbReference>
<protein>
    <submittedName>
        <fullName evidence="4">Peptidase M16 domain protein</fullName>
    </submittedName>
</protein>
<evidence type="ECO:0000313" key="4">
    <source>
        <dbReference type="EMBL" id="GAK57925.1"/>
    </source>
</evidence>
<dbReference type="HOGENOM" id="CLU_009902_6_1_0"/>
<name>A0A081C020_VECG1</name>
<dbReference type="PANTHER" id="PTHR11851:SF225">
    <property type="entry name" value="NON-PEPTIDASE HOMOLOG YMXG"/>
    <property type="match status" value="1"/>
</dbReference>
<dbReference type="InterPro" id="IPR011765">
    <property type="entry name" value="Pept_M16_N"/>
</dbReference>
<reference evidence="4" key="1">
    <citation type="journal article" date="2015" name="PeerJ">
        <title>First genomic representation of candidate bacterial phylum KSB3 points to enhanced environmental sensing as a trigger of wastewater bulking.</title>
        <authorList>
            <person name="Sekiguchi Y."/>
            <person name="Ohashi A."/>
            <person name="Parks D.H."/>
            <person name="Yamauchi T."/>
            <person name="Tyson G.W."/>
            <person name="Hugenholtz P."/>
        </authorList>
    </citation>
    <scope>NUCLEOTIDE SEQUENCE [LARGE SCALE GENOMIC DNA]</scope>
</reference>
<feature type="domain" description="Peptidase M16 C-terminal" evidence="3">
    <location>
        <begin position="206"/>
        <end position="385"/>
    </location>
</feature>
<proteinExistence type="predicted"/>
<sequence>MLKKSFCLWMNIGVLIVLVSSSFAQQTYQDLTFPPLEFSSPHIERHTLENGLKLFFVQDHELPVISIYALIKTGQIYEPADKIGLGVITSEVIRTGGTTTRSPDEINETLEFLAASVEADIAEENGSVELWTLKKNFATSLEVFVDILRYPVFEQAKVELAKNQMQEMIRRRNDSPPEIRSREFMRVLYGKMHPLARIPQIETIMNITREDLVAFHQRYFQPNNIMLAVTGDFESEEMLHTLTSVFQDWQPQEVTFPEVETVNYAIAREVYLVHKEVEQTNLALGHLGIKADNPDYPALRVLDLILGAGGFSSRLFQTVRTEKGLTYSIGSSLGAGIREYGAFLIYCSTRNDAVRETISVILQEVNRLTQQEVRDEELDAAKNQYLNSFVFRFATVDDVIRRKMFYEYVGYPSDYLETFRDHVMKVTKEDVLRVANTYLHPDQMVILAVGNREDIQNALNDFGQVQEIVLETVE</sequence>
<evidence type="ECO:0000256" key="1">
    <source>
        <dbReference type="SAM" id="SignalP"/>
    </source>
</evidence>
<feature type="signal peptide" evidence="1">
    <location>
        <begin position="1"/>
        <end position="24"/>
    </location>
</feature>
<dbReference type="PANTHER" id="PTHR11851">
    <property type="entry name" value="METALLOPROTEASE"/>
    <property type="match status" value="1"/>
</dbReference>
<evidence type="ECO:0000259" key="3">
    <source>
        <dbReference type="Pfam" id="PF05193"/>
    </source>
</evidence>
<evidence type="ECO:0000259" key="2">
    <source>
        <dbReference type="Pfam" id="PF00675"/>
    </source>
</evidence>
<dbReference type="AlphaFoldDB" id="A0A081C020"/>
<dbReference type="SUPFAM" id="SSF63411">
    <property type="entry name" value="LuxS/MPP-like metallohydrolase"/>
    <property type="match status" value="2"/>
</dbReference>
<feature type="domain" description="Peptidase M16 N-terminal" evidence="2">
    <location>
        <begin position="66"/>
        <end position="185"/>
    </location>
</feature>
<dbReference type="eggNOG" id="COG0612">
    <property type="taxonomic scope" value="Bacteria"/>
</dbReference>
<keyword evidence="5" id="KW-1185">Reference proteome</keyword>
<dbReference type="Gene3D" id="3.30.830.10">
    <property type="entry name" value="Metalloenzyme, LuxS/M16 peptidase-like"/>
    <property type="match status" value="2"/>
</dbReference>
<gene>
    <name evidence="4" type="ORF">U27_04897</name>
</gene>
<dbReference type="InterPro" id="IPR011249">
    <property type="entry name" value="Metalloenz_LuxS/M16"/>
</dbReference>